<sequence length="385" mass="43885">MEKVILKDSPYYNREDIFVKVNEIFEETGFYKNVSKEDRIFLKVNLLTAASPDKAVCTNPVFVDAVIKVLLKNGYKRLECGDSPGIGSPEKVAKASGIYDILKQNNVSFVSIENEKRFKTPKAHRRKYINLFNGIDEIDTLVNLPKLKTHCLMTMTLGVKNLYGLLPGKANKVDGHMKENTTEKFAFYLKDIFETVSSKVKVFTLIDGITGMEGDGPGNGLPVNTGIVAGSFDSESLDYFLLRWCGLSLNEYPLFLIAENKEEIKNSTDKLIEKYGTFKRVIKRPKKGDVTFNIPLFLRKIYERFFYSYTKIDDKKCKRCGICKKSCPVDAIKIRKKIFSIVKKRCIRCFCCHELCPHDAVLIKQTLPLAILKKFVNIFQRITGI</sequence>
<dbReference type="GO" id="GO:0051539">
    <property type="term" value="F:4 iron, 4 sulfur cluster binding"/>
    <property type="evidence" value="ECO:0007669"/>
    <property type="project" value="UniProtKB-KW"/>
</dbReference>
<dbReference type="GO" id="GO:0046872">
    <property type="term" value="F:metal ion binding"/>
    <property type="evidence" value="ECO:0007669"/>
    <property type="project" value="UniProtKB-KW"/>
</dbReference>
<dbReference type="InterPro" id="IPR050157">
    <property type="entry name" value="PSI_iron-sulfur_center"/>
</dbReference>
<protein>
    <recommendedName>
        <fullName evidence="5">4Fe-4S ferredoxin-type domain-containing protein</fullName>
    </recommendedName>
</protein>
<evidence type="ECO:0000313" key="7">
    <source>
        <dbReference type="Proteomes" id="UP000234857"/>
    </source>
</evidence>
<gene>
    <name evidence="6" type="ORF">C0601_10765</name>
</gene>
<evidence type="ECO:0000256" key="2">
    <source>
        <dbReference type="ARBA" id="ARBA00022723"/>
    </source>
</evidence>
<name>A0A2N5ZBQ8_MUIH1</name>
<organism evidence="6 7">
    <name type="scientific">Muiribacterium halophilum</name>
    <dbReference type="NCBI Taxonomy" id="2053465"/>
    <lineage>
        <taxon>Bacteria</taxon>
        <taxon>Candidatus Muiribacteriota</taxon>
        <taxon>Candidatus Muiribacteriia</taxon>
        <taxon>Candidatus Muiribacteriales</taxon>
        <taxon>Candidatus Muiribacteriaceae</taxon>
        <taxon>Candidatus Muiribacterium</taxon>
    </lineage>
</organism>
<proteinExistence type="predicted"/>
<accession>A0A2N5ZBQ8</accession>
<dbReference type="AlphaFoldDB" id="A0A2N5ZBQ8"/>
<evidence type="ECO:0000313" key="6">
    <source>
        <dbReference type="EMBL" id="PLX16097.1"/>
    </source>
</evidence>
<dbReference type="PROSITE" id="PS00198">
    <property type="entry name" value="4FE4S_FER_1"/>
    <property type="match status" value="2"/>
</dbReference>
<keyword evidence="3" id="KW-0408">Iron</keyword>
<comment type="caution">
    <text evidence="6">The sequence shown here is derived from an EMBL/GenBank/DDBJ whole genome shotgun (WGS) entry which is preliminary data.</text>
</comment>
<dbReference type="PANTHER" id="PTHR24960">
    <property type="entry name" value="PHOTOSYSTEM I IRON-SULFUR CENTER-RELATED"/>
    <property type="match status" value="1"/>
</dbReference>
<keyword evidence="4" id="KW-0411">Iron-sulfur</keyword>
<dbReference type="PROSITE" id="PS51379">
    <property type="entry name" value="4FE4S_FER_2"/>
    <property type="match status" value="2"/>
</dbReference>
<dbReference type="SUPFAM" id="SSF54862">
    <property type="entry name" value="4Fe-4S ferredoxins"/>
    <property type="match status" value="1"/>
</dbReference>
<keyword evidence="2" id="KW-0479">Metal-binding</keyword>
<evidence type="ECO:0000259" key="5">
    <source>
        <dbReference type="PROSITE" id="PS51379"/>
    </source>
</evidence>
<dbReference type="EMBL" id="PKTG01000122">
    <property type="protein sequence ID" value="PLX16097.1"/>
    <property type="molecule type" value="Genomic_DNA"/>
</dbReference>
<dbReference type="Pfam" id="PF13237">
    <property type="entry name" value="Fer4_10"/>
    <property type="match status" value="1"/>
</dbReference>
<dbReference type="InterPro" id="IPR007160">
    <property type="entry name" value="DUF362"/>
</dbReference>
<dbReference type="Gene3D" id="3.30.70.20">
    <property type="match status" value="1"/>
</dbReference>
<dbReference type="InterPro" id="IPR017900">
    <property type="entry name" value="4Fe4S_Fe_S_CS"/>
</dbReference>
<dbReference type="InterPro" id="IPR017896">
    <property type="entry name" value="4Fe4S_Fe-S-bd"/>
</dbReference>
<feature type="domain" description="4Fe-4S ferredoxin-type" evidence="5">
    <location>
        <begin position="308"/>
        <end position="337"/>
    </location>
</feature>
<dbReference type="Proteomes" id="UP000234857">
    <property type="component" value="Unassembled WGS sequence"/>
</dbReference>
<reference evidence="6 7" key="1">
    <citation type="submission" date="2017-11" db="EMBL/GenBank/DDBJ databases">
        <title>Genome-resolved metagenomics identifies genetic mobility, metabolic interactions, and unexpected diversity in perchlorate-reducing communities.</title>
        <authorList>
            <person name="Barnum T.P."/>
            <person name="Figueroa I.A."/>
            <person name="Carlstrom C.I."/>
            <person name="Lucas L.N."/>
            <person name="Engelbrektson A.L."/>
            <person name="Coates J.D."/>
        </authorList>
    </citation>
    <scope>NUCLEOTIDE SEQUENCE [LARGE SCALE GENOMIC DNA]</scope>
    <source>
        <strain evidence="6">BM706</strain>
    </source>
</reference>
<evidence type="ECO:0000256" key="4">
    <source>
        <dbReference type="ARBA" id="ARBA00023014"/>
    </source>
</evidence>
<evidence type="ECO:0000256" key="3">
    <source>
        <dbReference type="ARBA" id="ARBA00023004"/>
    </source>
</evidence>
<feature type="domain" description="4Fe-4S ferredoxin-type" evidence="5">
    <location>
        <begin position="339"/>
        <end position="366"/>
    </location>
</feature>
<dbReference type="PANTHER" id="PTHR24960:SF76">
    <property type="entry name" value="4FE-4S FERREDOXIN-TYPE DOMAIN-CONTAINING PROTEIN"/>
    <property type="match status" value="1"/>
</dbReference>
<evidence type="ECO:0000256" key="1">
    <source>
        <dbReference type="ARBA" id="ARBA00022485"/>
    </source>
</evidence>
<keyword evidence="1" id="KW-0004">4Fe-4S</keyword>
<dbReference type="Pfam" id="PF04015">
    <property type="entry name" value="DUF362"/>
    <property type="match status" value="1"/>
</dbReference>